<dbReference type="Proteomes" id="UP000603234">
    <property type="component" value="Unassembled WGS sequence"/>
</dbReference>
<dbReference type="InterPro" id="IPR006637">
    <property type="entry name" value="ChW"/>
</dbReference>
<dbReference type="CDD" id="cd03603">
    <property type="entry name" value="CLECT_VCBS"/>
    <property type="match status" value="1"/>
</dbReference>
<evidence type="ECO:0000313" key="3">
    <source>
        <dbReference type="EMBL" id="MBC3805331.1"/>
    </source>
</evidence>
<dbReference type="InterPro" id="IPR034007">
    <property type="entry name" value="CTLD_bac"/>
</dbReference>
<comment type="caution">
    <text evidence="3">The sequence shown here is derived from an EMBL/GenBank/DDBJ whole genome shotgun (WGS) entry which is preliminary data.</text>
</comment>
<dbReference type="RefSeq" id="WP_186843220.1">
    <property type="nucleotide sequence ID" value="NZ_WJBC01000025.1"/>
</dbReference>
<dbReference type="Pfam" id="PF08481">
    <property type="entry name" value="GBS_Bsp-like"/>
    <property type="match status" value="2"/>
</dbReference>
<dbReference type="InterPro" id="IPR001304">
    <property type="entry name" value="C-type_lectin-like"/>
</dbReference>
<evidence type="ECO:0000313" key="4">
    <source>
        <dbReference type="Proteomes" id="UP000603234"/>
    </source>
</evidence>
<feature type="domain" description="Peptidase C51" evidence="2">
    <location>
        <begin position="82"/>
        <end position="211"/>
    </location>
</feature>
<dbReference type="PANTHER" id="PTHR22803">
    <property type="entry name" value="MANNOSE, PHOSPHOLIPASE, LECTIN RECEPTOR RELATED"/>
    <property type="match status" value="1"/>
</dbReference>
<gene>
    <name evidence="3" type="ORF">GH808_12985</name>
</gene>
<dbReference type="SMART" id="SM00034">
    <property type="entry name" value="CLECT"/>
    <property type="match status" value="1"/>
</dbReference>
<dbReference type="PROSITE" id="PS50911">
    <property type="entry name" value="CHAP"/>
    <property type="match status" value="1"/>
</dbReference>
<dbReference type="InterPro" id="IPR050111">
    <property type="entry name" value="C-type_lectin/snaclec_domain"/>
</dbReference>
<protein>
    <submittedName>
        <fullName evidence="3">CHAP domain-containing protein</fullName>
    </submittedName>
</protein>
<proteinExistence type="predicted"/>
<dbReference type="PROSITE" id="PS50041">
    <property type="entry name" value="C_TYPE_LECTIN_2"/>
    <property type="match status" value="1"/>
</dbReference>
<dbReference type="InterPro" id="IPR013688">
    <property type="entry name" value="GBS_Bsp-like"/>
</dbReference>
<keyword evidence="4" id="KW-1185">Reference proteome</keyword>
<name>A0ABR6WXW4_9FIRM</name>
<organism evidence="3 4">
    <name type="scientific">Acetobacterium fimetarium</name>
    <dbReference type="NCBI Taxonomy" id="52691"/>
    <lineage>
        <taxon>Bacteria</taxon>
        <taxon>Bacillati</taxon>
        <taxon>Bacillota</taxon>
        <taxon>Clostridia</taxon>
        <taxon>Eubacteriales</taxon>
        <taxon>Eubacteriaceae</taxon>
        <taxon>Acetobacterium</taxon>
    </lineage>
</organism>
<dbReference type="InterPro" id="IPR007921">
    <property type="entry name" value="CHAP_dom"/>
</dbReference>
<accession>A0ABR6WXW4</accession>
<evidence type="ECO:0000259" key="1">
    <source>
        <dbReference type="PROSITE" id="PS50041"/>
    </source>
</evidence>
<reference evidence="3 4" key="1">
    <citation type="journal article" date="2020" name="mSystems">
        <title>Defining Genomic and Predicted Metabolic Features of the Acetobacterium Genus.</title>
        <authorList>
            <person name="Ross D.E."/>
            <person name="Marshall C.W."/>
            <person name="Gulliver D."/>
            <person name="May H.D."/>
            <person name="Norman R.S."/>
        </authorList>
    </citation>
    <scope>NUCLEOTIDE SEQUENCE [LARGE SCALE GENOMIC DNA]</scope>
    <source>
        <strain evidence="3 4">DSM 8238</strain>
    </source>
</reference>
<dbReference type="Pfam" id="PF05257">
    <property type="entry name" value="CHAP"/>
    <property type="match status" value="1"/>
</dbReference>
<sequence>MKNRFSKSWGLSIIMILMMVTLSLTVSAQGISSEEAGSSSGVMAGNVITREMMPGDTATDTGAGDSAADTIRVASAFTPRTTAPGTDNGYYYANNVFYQSGYGMPNCTAYAWGRAYEILGSRPNLSTGNANQWWDYNSSRGIYSSGSTPKVGAIACFNGSSCGHVAIVEAISGNRVTISESAWSGFLFRTSTYTIGSEDAASVGGFQGYIYLGDFSQDNPPAADTTPPAIANVQITDVNAEGFTVSCNVSDDSGIDHVLFPTWTDANGQDDLTWHAGTVNGNTATCRILYSEHHNEKGAYTVHIYAYDKSGLSSVAPTGTTIDSTAPTISDVEIINQSALGYTVKCNVSDESGINRVQFPTWTNANGQDDIGLTWYTSMTTSSAIEGDTVIYTVRDWDHNGERGEYLTHIYATDQFGNFACYPISVNVQNYGSIVTKEVLNSHKYLLFNDALTWPEAERQAEALGGTLVTITSAEEQALVKNMVSNAARDNYFIGGTDDGQEGNFRWVTGEPFGMTKWLPGQPDNNNGNENYLEIFKTGYWNDVPSTRVSGYIVEKDLGALNIDSFSTDKGSGQYANTIIALTAQASGENPAFQYKFYAQQGNTTTVLQEYSEINTVNFKPTAAGTYTLFVDVKDSEGQVRTKSIDSYVIREMITSSYRTHIQDIGWQGFVSDGILSGTTGESKRLEGIEIKLNNRGYNVGVEYCTHIENIGWQDKRANGVMSGTEAQSLRLEAIRINLTGAEAQKFDIYYRVHAENVGWMGWAKNGDAAGTAGFSYRLEAIEIQLVPAGEAPPGTTATPYLENV</sequence>
<dbReference type="Gene3D" id="2.60.40.3760">
    <property type="match status" value="2"/>
</dbReference>
<dbReference type="InterPro" id="IPR016186">
    <property type="entry name" value="C-type_lectin-like/link_sf"/>
</dbReference>
<dbReference type="InterPro" id="IPR038765">
    <property type="entry name" value="Papain-like_cys_pep_sf"/>
</dbReference>
<feature type="domain" description="C-type lectin" evidence="1">
    <location>
        <begin position="440"/>
        <end position="555"/>
    </location>
</feature>
<dbReference type="SMART" id="SM00728">
    <property type="entry name" value="ChW"/>
    <property type="match status" value="3"/>
</dbReference>
<dbReference type="Gene3D" id="3.10.100.10">
    <property type="entry name" value="Mannose-Binding Protein A, subunit A"/>
    <property type="match status" value="1"/>
</dbReference>
<dbReference type="SUPFAM" id="SSF54001">
    <property type="entry name" value="Cysteine proteinases"/>
    <property type="match status" value="1"/>
</dbReference>
<dbReference type="InterPro" id="IPR016187">
    <property type="entry name" value="CTDL_fold"/>
</dbReference>
<dbReference type="Gene3D" id="3.90.1720.10">
    <property type="entry name" value="endopeptidase domain like (from Nostoc punctiforme)"/>
    <property type="match status" value="1"/>
</dbReference>
<dbReference type="EMBL" id="WJBC01000025">
    <property type="protein sequence ID" value="MBC3805331.1"/>
    <property type="molecule type" value="Genomic_DNA"/>
</dbReference>
<dbReference type="Pfam" id="PF07538">
    <property type="entry name" value="ChW"/>
    <property type="match status" value="3"/>
</dbReference>
<evidence type="ECO:0000259" key="2">
    <source>
        <dbReference type="PROSITE" id="PS50911"/>
    </source>
</evidence>
<dbReference type="SUPFAM" id="SSF56436">
    <property type="entry name" value="C-type lectin-like"/>
    <property type="match status" value="1"/>
</dbReference>
<dbReference type="Pfam" id="PF00059">
    <property type="entry name" value="Lectin_C"/>
    <property type="match status" value="1"/>
</dbReference>